<dbReference type="GO" id="GO:0005524">
    <property type="term" value="F:ATP binding"/>
    <property type="evidence" value="ECO:0007669"/>
    <property type="project" value="InterPro"/>
</dbReference>
<evidence type="ECO:0000256" key="4">
    <source>
        <dbReference type="PROSITE-ProRule" id="PRU00283"/>
    </source>
</evidence>
<protein>
    <submittedName>
        <fullName evidence="6">Centromere-associated protein e-like</fullName>
    </submittedName>
</protein>
<name>A0A2K3JVT2_TRIPR</name>
<accession>A0A2K3JVT2</accession>
<evidence type="ECO:0000256" key="3">
    <source>
        <dbReference type="ARBA" id="ARBA00023175"/>
    </source>
</evidence>
<dbReference type="InterPro" id="IPR027640">
    <property type="entry name" value="Kinesin-like_fam"/>
</dbReference>
<dbReference type="PROSITE" id="PS50067">
    <property type="entry name" value="KINESIN_MOTOR_2"/>
    <property type="match status" value="1"/>
</dbReference>
<dbReference type="PANTHER" id="PTHR47968:SF36">
    <property type="entry name" value="KINESIN HEAVY CHAIN ISOFORM X1"/>
    <property type="match status" value="1"/>
</dbReference>
<dbReference type="GO" id="GO:0007018">
    <property type="term" value="P:microtubule-based movement"/>
    <property type="evidence" value="ECO:0007669"/>
    <property type="project" value="InterPro"/>
</dbReference>
<dbReference type="GO" id="GO:0005874">
    <property type="term" value="C:microtubule"/>
    <property type="evidence" value="ECO:0007669"/>
    <property type="project" value="UniProtKB-KW"/>
</dbReference>
<comment type="similarity">
    <text evidence="4">Belongs to the TRAFAC class myosin-kinesin ATPase superfamily. Kinesin family.</text>
</comment>
<dbReference type="Proteomes" id="UP000236291">
    <property type="component" value="Unassembled WGS sequence"/>
</dbReference>
<comment type="caution">
    <text evidence="4">Lacks conserved residue(s) required for the propagation of feature annotation.</text>
</comment>
<keyword evidence="1" id="KW-0493">Microtubule</keyword>
<dbReference type="AlphaFoldDB" id="A0A2K3JVT2"/>
<reference evidence="6 7" key="1">
    <citation type="journal article" date="2014" name="Am. J. Bot.">
        <title>Genome assembly and annotation for red clover (Trifolium pratense; Fabaceae).</title>
        <authorList>
            <person name="Istvanek J."/>
            <person name="Jaros M."/>
            <person name="Krenek A."/>
            <person name="Repkova J."/>
        </authorList>
    </citation>
    <scope>NUCLEOTIDE SEQUENCE [LARGE SCALE GENOMIC DNA]</scope>
    <source>
        <strain evidence="7">cv. Tatra</strain>
        <tissue evidence="6">Young leaves</tissue>
    </source>
</reference>
<evidence type="ECO:0000313" key="6">
    <source>
        <dbReference type="EMBL" id="PNX58120.1"/>
    </source>
</evidence>
<evidence type="ECO:0000256" key="1">
    <source>
        <dbReference type="ARBA" id="ARBA00022701"/>
    </source>
</evidence>
<dbReference type="SUPFAM" id="SSF52540">
    <property type="entry name" value="P-loop containing nucleoside triphosphate hydrolases"/>
    <property type="match status" value="1"/>
</dbReference>
<proteinExistence type="inferred from homology"/>
<organism evidence="6 7">
    <name type="scientific">Trifolium pratense</name>
    <name type="common">Red clover</name>
    <dbReference type="NCBI Taxonomy" id="57577"/>
    <lineage>
        <taxon>Eukaryota</taxon>
        <taxon>Viridiplantae</taxon>
        <taxon>Streptophyta</taxon>
        <taxon>Embryophyta</taxon>
        <taxon>Tracheophyta</taxon>
        <taxon>Spermatophyta</taxon>
        <taxon>Magnoliopsida</taxon>
        <taxon>eudicotyledons</taxon>
        <taxon>Gunneridae</taxon>
        <taxon>Pentapetalae</taxon>
        <taxon>rosids</taxon>
        <taxon>fabids</taxon>
        <taxon>Fabales</taxon>
        <taxon>Fabaceae</taxon>
        <taxon>Papilionoideae</taxon>
        <taxon>50 kb inversion clade</taxon>
        <taxon>NPAAA clade</taxon>
        <taxon>Hologalegina</taxon>
        <taxon>IRL clade</taxon>
        <taxon>Trifolieae</taxon>
        <taxon>Trifolium</taxon>
    </lineage>
</organism>
<dbReference type="InterPro" id="IPR036961">
    <property type="entry name" value="Kinesin_motor_dom_sf"/>
</dbReference>
<dbReference type="STRING" id="57577.A0A2K3JVT2"/>
<evidence type="ECO:0000256" key="2">
    <source>
        <dbReference type="ARBA" id="ARBA00023054"/>
    </source>
</evidence>
<dbReference type="ExpressionAtlas" id="A0A2K3JVT2">
    <property type="expression patterns" value="baseline"/>
</dbReference>
<feature type="domain" description="Kinesin motor" evidence="5">
    <location>
        <begin position="3"/>
        <end position="90"/>
    </location>
</feature>
<evidence type="ECO:0000259" key="5">
    <source>
        <dbReference type="PROSITE" id="PS50067"/>
    </source>
</evidence>
<comment type="caution">
    <text evidence="6">The sequence shown here is derived from an EMBL/GenBank/DDBJ whole genome shotgun (WGS) entry which is preliminary data.</text>
</comment>
<keyword evidence="2" id="KW-0175">Coiled coil</keyword>
<dbReference type="InterPro" id="IPR001752">
    <property type="entry name" value="Kinesin_motor_dom"/>
</dbReference>
<dbReference type="InterPro" id="IPR027417">
    <property type="entry name" value="P-loop_NTPase"/>
</dbReference>
<dbReference type="Gene3D" id="3.40.850.10">
    <property type="entry name" value="Kinesin motor domain"/>
    <property type="match status" value="1"/>
</dbReference>
<dbReference type="GO" id="GO:0008017">
    <property type="term" value="F:microtubule binding"/>
    <property type="evidence" value="ECO:0007669"/>
    <property type="project" value="InterPro"/>
</dbReference>
<keyword evidence="3" id="KW-0505">Motor protein</keyword>
<dbReference type="GO" id="GO:0003777">
    <property type="term" value="F:microtubule motor activity"/>
    <property type="evidence" value="ECO:0007669"/>
    <property type="project" value="InterPro"/>
</dbReference>
<dbReference type="PANTHER" id="PTHR47968">
    <property type="entry name" value="CENTROMERE PROTEIN E"/>
    <property type="match status" value="1"/>
</dbReference>
<evidence type="ECO:0000313" key="7">
    <source>
        <dbReference type="Proteomes" id="UP000236291"/>
    </source>
</evidence>
<sequence length="90" mass="9960">MEKICVAVRVRPLVSTDSVNGSFWKVEDNRISLHKIHGTPFSGSSYAFDHIFDESSTNSSVYEHLTKDIILAALNGFNVLLDVSLMSTSL</sequence>
<dbReference type="Pfam" id="PF00225">
    <property type="entry name" value="Kinesin"/>
    <property type="match status" value="1"/>
</dbReference>
<dbReference type="EMBL" id="ASHM01077864">
    <property type="protein sequence ID" value="PNX58120.1"/>
    <property type="molecule type" value="Genomic_DNA"/>
</dbReference>
<reference evidence="6 7" key="2">
    <citation type="journal article" date="2017" name="Front. Plant Sci.">
        <title>Gene Classification and Mining of Molecular Markers Useful in Red Clover (Trifolium pratense) Breeding.</title>
        <authorList>
            <person name="Istvanek J."/>
            <person name="Dluhosova J."/>
            <person name="Dluhos P."/>
            <person name="Patkova L."/>
            <person name="Nedelnik J."/>
            <person name="Repkova J."/>
        </authorList>
    </citation>
    <scope>NUCLEOTIDE SEQUENCE [LARGE SCALE GENOMIC DNA]</scope>
    <source>
        <strain evidence="7">cv. Tatra</strain>
        <tissue evidence="6">Young leaves</tissue>
    </source>
</reference>
<gene>
    <name evidence="6" type="ORF">L195_g050749</name>
</gene>